<name>A0ABV6IQH9_9PROT</name>
<dbReference type="CDD" id="cd16922">
    <property type="entry name" value="HATPase_EvgS-ArcB-TorS-like"/>
    <property type="match status" value="1"/>
</dbReference>
<dbReference type="Gene3D" id="1.20.120.160">
    <property type="entry name" value="HPT domain"/>
    <property type="match status" value="1"/>
</dbReference>
<evidence type="ECO:0000256" key="14">
    <source>
        <dbReference type="SAM" id="Phobius"/>
    </source>
</evidence>
<dbReference type="CDD" id="cd00082">
    <property type="entry name" value="HisKA"/>
    <property type="match status" value="1"/>
</dbReference>
<dbReference type="PROSITE" id="PS50109">
    <property type="entry name" value="HIS_KIN"/>
    <property type="match status" value="1"/>
</dbReference>
<evidence type="ECO:0000256" key="12">
    <source>
        <dbReference type="PROSITE-ProRule" id="PRU00110"/>
    </source>
</evidence>
<dbReference type="SUPFAM" id="SSF47384">
    <property type="entry name" value="Homodimeric domain of signal transducing histidine kinase"/>
    <property type="match status" value="1"/>
</dbReference>
<dbReference type="EMBL" id="JBHLVZ010000019">
    <property type="protein sequence ID" value="MFC0385864.1"/>
    <property type="molecule type" value="Genomic_DNA"/>
</dbReference>
<keyword evidence="9 14" id="KW-1133">Transmembrane helix</keyword>
<reference evidence="18 19" key="1">
    <citation type="submission" date="2024-09" db="EMBL/GenBank/DDBJ databases">
        <authorList>
            <person name="Sun Q."/>
            <person name="Mori K."/>
        </authorList>
    </citation>
    <scope>NUCLEOTIDE SEQUENCE [LARGE SCALE GENOMIC DNA]</scope>
    <source>
        <strain evidence="18 19">CCM 7468</strain>
    </source>
</reference>
<evidence type="ECO:0000256" key="1">
    <source>
        <dbReference type="ARBA" id="ARBA00000085"/>
    </source>
</evidence>
<dbReference type="SUPFAM" id="SSF47226">
    <property type="entry name" value="Histidine-containing phosphotransfer domain, HPT domain"/>
    <property type="match status" value="1"/>
</dbReference>
<dbReference type="PANTHER" id="PTHR45339:SF1">
    <property type="entry name" value="HYBRID SIGNAL TRANSDUCTION HISTIDINE KINASE J"/>
    <property type="match status" value="1"/>
</dbReference>
<dbReference type="Gene3D" id="3.30.565.10">
    <property type="entry name" value="Histidine kinase-like ATPase, C-terminal domain"/>
    <property type="match status" value="1"/>
</dbReference>
<feature type="domain" description="Histidine kinase" evidence="15">
    <location>
        <begin position="190"/>
        <end position="411"/>
    </location>
</feature>
<dbReference type="PROSITE" id="PS50110">
    <property type="entry name" value="RESPONSE_REGULATORY"/>
    <property type="match status" value="1"/>
</dbReference>
<feature type="modified residue" description="4-aspartylphosphate" evidence="13">
    <location>
        <position position="607"/>
    </location>
</feature>
<dbReference type="InterPro" id="IPR036097">
    <property type="entry name" value="HisK_dim/P_sf"/>
</dbReference>
<feature type="transmembrane region" description="Helical" evidence="14">
    <location>
        <begin position="123"/>
        <end position="142"/>
    </location>
</feature>
<dbReference type="Pfam" id="PF00072">
    <property type="entry name" value="Response_reg"/>
    <property type="match status" value="1"/>
</dbReference>
<evidence type="ECO:0000256" key="13">
    <source>
        <dbReference type="PROSITE-ProRule" id="PRU00169"/>
    </source>
</evidence>
<dbReference type="InterPro" id="IPR011006">
    <property type="entry name" value="CheY-like_superfamily"/>
</dbReference>
<feature type="transmembrane region" description="Helical" evidence="14">
    <location>
        <begin position="77"/>
        <end position="95"/>
    </location>
</feature>
<evidence type="ECO:0000256" key="8">
    <source>
        <dbReference type="ARBA" id="ARBA00022840"/>
    </source>
</evidence>
<dbReference type="PANTHER" id="PTHR45339">
    <property type="entry name" value="HYBRID SIGNAL TRANSDUCTION HISTIDINE KINASE J"/>
    <property type="match status" value="1"/>
</dbReference>
<dbReference type="RefSeq" id="WP_377050008.1">
    <property type="nucleotide sequence ID" value="NZ_JBHLVZ010000019.1"/>
</dbReference>
<evidence type="ECO:0000313" key="19">
    <source>
        <dbReference type="Proteomes" id="UP001589789"/>
    </source>
</evidence>
<comment type="subcellular location">
    <subcellularLocation>
        <location evidence="2">Cell membrane</location>
        <topology evidence="2">Multi-pass membrane protein</topology>
    </subcellularLocation>
</comment>
<proteinExistence type="predicted"/>
<dbReference type="SUPFAM" id="SSF55874">
    <property type="entry name" value="ATPase domain of HSP90 chaperone/DNA topoisomerase II/histidine kinase"/>
    <property type="match status" value="1"/>
</dbReference>
<feature type="transmembrane region" description="Helical" evidence="14">
    <location>
        <begin position="148"/>
        <end position="167"/>
    </location>
</feature>
<feature type="modified residue" description="Phosphohistidine" evidence="12">
    <location>
        <position position="749"/>
    </location>
</feature>
<keyword evidence="19" id="KW-1185">Reference proteome</keyword>
<evidence type="ECO:0000313" key="18">
    <source>
        <dbReference type="EMBL" id="MFC0385864.1"/>
    </source>
</evidence>
<dbReference type="SUPFAM" id="SSF52172">
    <property type="entry name" value="CheY-like"/>
    <property type="match status" value="1"/>
</dbReference>
<feature type="domain" description="Response regulatory" evidence="16">
    <location>
        <begin position="556"/>
        <end position="676"/>
    </location>
</feature>
<evidence type="ECO:0000256" key="11">
    <source>
        <dbReference type="ARBA" id="ARBA00023136"/>
    </source>
</evidence>
<dbReference type="InterPro" id="IPR001789">
    <property type="entry name" value="Sig_transdc_resp-reg_receiver"/>
</dbReference>
<keyword evidence="6 14" id="KW-0812">Transmembrane</keyword>
<dbReference type="InterPro" id="IPR004358">
    <property type="entry name" value="Sig_transdc_His_kin-like_C"/>
</dbReference>
<dbReference type="SMART" id="SM00388">
    <property type="entry name" value="HisKA"/>
    <property type="match status" value="1"/>
</dbReference>
<dbReference type="InterPro" id="IPR036641">
    <property type="entry name" value="HPT_dom_sf"/>
</dbReference>
<evidence type="ECO:0000259" key="16">
    <source>
        <dbReference type="PROSITE" id="PS50110"/>
    </source>
</evidence>
<protein>
    <recommendedName>
        <fullName evidence="3">histidine kinase</fullName>
        <ecNumber evidence="3">2.7.13.3</ecNumber>
    </recommendedName>
</protein>
<feature type="domain" description="HPt" evidence="17">
    <location>
        <begin position="710"/>
        <end position="806"/>
    </location>
</feature>
<keyword evidence="4" id="KW-1003">Cell membrane</keyword>
<comment type="catalytic activity">
    <reaction evidence="1">
        <text>ATP + protein L-histidine = ADP + protein N-phospho-L-histidine.</text>
        <dbReference type="EC" id="2.7.13.3"/>
    </reaction>
</comment>
<dbReference type="InterPro" id="IPR003661">
    <property type="entry name" value="HisK_dim/P_dom"/>
</dbReference>
<dbReference type="InterPro" id="IPR005467">
    <property type="entry name" value="His_kinase_dom"/>
</dbReference>
<comment type="caution">
    <text evidence="18">The sequence shown here is derived from an EMBL/GenBank/DDBJ whole genome shotgun (WGS) entry which is preliminary data.</text>
</comment>
<dbReference type="InterPro" id="IPR008207">
    <property type="entry name" value="Sig_transdc_His_kin_Hpt_dom"/>
</dbReference>
<dbReference type="InterPro" id="IPR003594">
    <property type="entry name" value="HATPase_dom"/>
</dbReference>
<evidence type="ECO:0000256" key="9">
    <source>
        <dbReference type="ARBA" id="ARBA00022989"/>
    </source>
</evidence>
<evidence type="ECO:0000256" key="10">
    <source>
        <dbReference type="ARBA" id="ARBA00023012"/>
    </source>
</evidence>
<dbReference type="CDD" id="cd17546">
    <property type="entry name" value="REC_hyHK_CKI1_RcsC-like"/>
    <property type="match status" value="1"/>
</dbReference>
<dbReference type="SMART" id="SM00448">
    <property type="entry name" value="REC"/>
    <property type="match status" value="1"/>
</dbReference>
<sequence>MRGLREGLARLRGRPDSEHEMSLNRLGFAALLLGCQALFPGPDPDAALLALAGWCAAAAAVFAHILAFPGTSTPRRVVALLLDIGCLSWYLQIGGEEHSSFVPIYLWIIFGNGFRFGLPWLRVATVAAVTGFAAVVAATPFWSSQPHLSAGLLCGFVVLPLYAGVLIRKLSDARRAAEEANQAKSLFLASVSHELRTPLNAIVGMGALLRDSRLDADQRDMARTILGAARAQLDLVDDLLDLSRIETGRIKVELEPFSLPDLLLDLRSFLAPQAQERGLAFGLHLATGSPARLRADRRHLREILLNLAGNALKFTEAGGISIAVRGAPSSRGLVQLFFEVSDTGIGIAQEAQGRIFESFAQADADIVHRFGGTGLGLAICRRLVTLLGGEMGVESMPGQGATFRFMIEAEPLEEAATFAAPAGEVALLASDDVAGRLNPILAQAGIAARRVAEATEAGARPLIAEAGLLPPGPVAAGAGLDGTSLAFPAWAGRPVVLVGMPDRDRLPRGAARWAGGVVPPDCTPQDLTLALRMAGAAPEPAIAREQPVPPPDARLRLLVADDNQVNRKVVARILQRAGHEAVLVNDGEAALEALAAEGAGYDLALMDVNMPVLDGIEATKLHRFTEVGAGPRLLILGLTADATPETRARCLAAGMDGLITKPVEPEALLEAINGALPAAPHARGWAQQAAPPPLPVLDPQVVQRLGGLGGKVFVAEVTGDFLAEGAELLDGLSSAAASRDDTAFRRQAHALSSISANIGAARLHRLCRDAQKLPGTELRSRGQDDAGAIAAEFERVRAALAQFRAG</sequence>
<keyword evidence="5 13" id="KW-0597">Phosphoprotein</keyword>
<keyword evidence="10" id="KW-0902">Two-component regulatory system</keyword>
<evidence type="ECO:0000256" key="5">
    <source>
        <dbReference type="ARBA" id="ARBA00022553"/>
    </source>
</evidence>
<evidence type="ECO:0000256" key="3">
    <source>
        <dbReference type="ARBA" id="ARBA00012438"/>
    </source>
</evidence>
<evidence type="ECO:0000256" key="4">
    <source>
        <dbReference type="ARBA" id="ARBA00022475"/>
    </source>
</evidence>
<evidence type="ECO:0000256" key="2">
    <source>
        <dbReference type="ARBA" id="ARBA00004651"/>
    </source>
</evidence>
<accession>A0ABV6IQH9</accession>
<keyword evidence="7" id="KW-0547">Nucleotide-binding</keyword>
<feature type="transmembrane region" description="Helical" evidence="14">
    <location>
        <begin position="21"/>
        <end position="40"/>
    </location>
</feature>
<dbReference type="Gene3D" id="3.40.50.2300">
    <property type="match status" value="1"/>
</dbReference>
<dbReference type="Pfam" id="PF02518">
    <property type="entry name" value="HATPase_c"/>
    <property type="match status" value="1"/>
</dbReference>
<dbReference type="Gene3D" id="1.10.287.130">
    <property type="match status" value="1"/>
</dbReference>
<evidence type="ECO:0000259" key="15">
    <source>
        <dbReference type="PROSITE" id="PS50109"/>
    </source>
</evidence>
<dbReference type="Pfam" id="PF01627">
    <property type="entry name" value="Hpt"/>
    <property type="match status" value="1"/>
</dbReference>
<gene>
    <name evidence="18" type="ORF">ACFFIC_09930</name>
</gene>
<evidence type="ECO:0000256" key="7">
    <source>
        <dbReference type="ARBA" id="ARBA00022741"/>
    </source>
</evidence>
<keyword evidence="11 14" id="KW-0472">Membrane</keyword>
<feature type="transmembrane region" description="Helical" evidence="14">
    <location>
        <begin position="46"/>
        <end position="68"/>
    </location>
</feature>
<dbReference type="EC" id="2.7.13.3" evidence="3"/>
<dbReference type="PROSITE" id="PS50894">
    <property type="entry name" value="HPT"/>
    <property type="match status" value="1"/>
</dbReference>
<dbReference type="SMART" id="SM00387">
    <property type="entry name" value="HATPase_c"/>
    <property type="match status" value="1"/>
</dbReference>
<dbReference type="GO" id="GO:0005524">
    <property type="term" value="F:ATP binding"/>
    <property type="evidence" value="ECO:0007669"/>
    <property type="project" value="UniProtKB-KW"/>
</dbReference>
<organism evidence="18 19">
    <name type="scientific">Muricoccus vinaceus</name>
    <dbReference type="NCBI Taxonomy" id="424704"/>
    <lineage>
        <taxon>Bacteria</taxon>
        <taxon>Pseudomonadati</taxon>
        <taxon>Pseudomonadota</taxon>
        <taxon>Alphaproteobacteria</taxon>
        <taxon>Acetobacterales</taxon>
        <taxon>Roseomonadaceae</taxon>
        <taxon>Muricoccus</taxon>
    </lineage>
</organism>
<dbReference type="InterPro" id="IPR036890">
    <property type="entry name" value="HATPase_C_sf"/>
</dbReference>
<dbReference type="Proteomes" id="UP001589789">
    <property type="component" value="Unassembled WGS sequence"/>
</dbReference>
<dbReference type="PRINTS" id="PR00344">
    <property type="entry name" value="BCTRLSENSOR"/>
</dbReference>
<keyword evidence="8 18" id="KW-0067">ATP-binding</keyword>
<evidence type="ECO:0000256" key="6">
    <source>
        <dbReference type="ARBA" id="ARBA00022692"/>
    </source>
</evidence>
<evidence type="ECO:0000259" key="17">
    <source>
        <dbReference type="PROSITE" id="PS50894"/>
    </source>
</evidence>
<dbReference type="Pfam" id="PF00512">
    <property type="entry name" value="HisKA"/>
    <property type="match status" value="1"/>
</dbReference>